<evidence type="ECO:0000256" key="4">
    <source>
        <dbReference type="ARBA" id="ARBA00022692"/>
    </source>
</evidence>
<reference evidence="7 8" key="1">
    <citation type="journal article" date="2015" name="PLoS ONE">
        <title>Genome Sequence of Bacillus endophyticus and Analysis of Its Companion Mechanism in the Ketogulonigenium vulgare-Bacillus Strain Consortium.</title>
        <authorList>
            <person name="Jia N."/>
            <person name="Du J."/>
            <person name="Ding M.Z."/>
            <person name="Gao F."/>
            <person name="Yuan Y.J."/>
        </authorList>
    </citation>
    <scope>NUCLEOTIDE SEQUENCE [LARGE SCALE GENOMIC DNA]</scope>
    <source>
        <strain evidence="7 8">Hbe603</strain>
        <plasmid evidence="8">pbeh4</plasmid>
    </source>
</reference>
<keyword evidence="2" id="KW-0813">Transport</keyword>
<protein>
    <submittedName>
        <fullName evidence="7">MFS transporter</fullName>
    </submittedName>
</protein>
<keyword evidence="7" id="KW-0614">Plasmid</keyword>
<sequence>MKTVSASSSLETKMIFGMPKSLIWGFVAIIIFMTGDGIEQAFLSKQIVEMGFTPAQSASVFTIYGVTVAIASWLAALFADIWGPRRTMLAGLIIWSVFHIGFITLGTIPESLNMIRIMYGLRGFGFPLFAYSFVVWIAYATPYKKLPSAMGWFWFAHSLGLGVFGSYLPSFTIPSLGYNGSLWLGLIFVVIGGLMGVLLTKGNFERQQGEEKETGDTIKKGLTILFTNPKIAIASIVRIINQLAVYGFVVAMPLFLTSKEVGFTTSEWLKIWSAMYLVNIIFNLIWGFVANRMAWNKVVQYFGCIGVAASCLLFYYVPITFGPNFWLMVCVSGFFGAVLGAFAQMSSIFAAIDPENRGAAMSIHNLSAGLSQFIGPALAGVLFSAFGTKGFVWALAGLYLVGFVLAHFLKINTEKTPTGDEIVSRDSKNKVSIG</sequence>
<evidence type="ECO:0000256" key="1">
    <source>
        <dbReference type="ARBA" id="ARBA00004651"/>
    </source>
</evidence>
<dbReference type="PANTHER" id="PTHR23517">
    <property type="entry name" value="RESISTANCE PROTEIN MDTM, PUTATIVE-RELATED-RELATED"/>
    <property type="match status" value="1"/>
</dbReference>
<dbReference type="OrthoDB" id="3522477at2"/>
<dbReference type="Pfam" id="PF07690">
    <property type="entry name" value="MFS_1"/>
    <property type="match status" value="1"/>
</dbReference>
<dbReference type="GO" id="GO:0022857">
    <property type="term" value="F:transmembrane transporter activity"/>
    <property type="evidence" value="ECO:0007669"/>
    <property type="project" value="InterPro"/>
</dbReference>
<evidence type="ECO:0000256" key="2">
    <source>
        <dbReference type="ARBA" id="ARBA00022448"/>
    </source>
</evidence>
<dbReference type="PANTHER" id="PTHR23517:SF3">
    <property type="entry name" value="INTEGRAL MEMBRANE TRANSPORT PROTEIN"/>
    <property type="match status" value="1"/>
</dbReference>
<accession>A0A2S1M0C1</accession>
<keyword evidence="4" id="KW-0812">Transmembrane</keyword>
<organism evidence="7 8">
    <name type="scientific">Priestia filamentosa</name>
    <dbReference type="NCBI Taxonomy" id="1402861"/>
    <lineage>
        <taxon>Bacteria</taxon>
        <taxon>Bacillati</taxon>
        <taxon>Bacillota</taxon>
        <taxon>Bacilli</taxon>
        <taxon>Bacillales</taxon>
        <taxon>Bacillaceae</taxon>
        <taxon>Priestia</taxon>
    </lineage>
</organism>
<keyword evidence="8" id="KW-1185">Reference proteome</keyword>
<comment type="subcellular location">
    <subcellularLocation>
        <location evidence="1">Cell membrane</location>
        <topology evidence="1">Multi-pass membrane protein</topology>
    </subcellularLocation>
</comment>
<dbReference type="GeneID" id="93704263"/>
<dbReference type="InterPro" id="IPR036259">
    <property type="entry name" value="MFS_trans_sf"/>
</dbReference>
<dbReference type="InterPro" id="IPR020846">
    <property type="entry name" value="MFS_dom"/>
</dbReference>
<dbReference type="SUPFAM" id="SSF103473">
    <property type="entry name" value="MFS general substrate transporter"/>
    <property type="match status" value="1"/>
</dbReference>
<proteinExistence type="predicted"/>
<dbReference type="InterPro" id="IPR004748">
    <property type="entry name" value="Polyol_permease-like"/>
</dbReference>
<dbReference type="Proteomes" id="UP000036202">
    <property type="component" value="Plasmid pbeh4"/>
</dbReference>
<evidence type="ECO:0000256" key="3">
    <source>
        <dbReference type="ARBA" id="ARBA00022475"/>
    </source>
</evidence>
<geneLocation type="plasmid" evidence="8">
    <name>pbeh4</name>
</geneLocation>
<keyword evidence="3" id="KW-1003">Cell membrane</keyword>
<dbReference type="EMBL" id="CP015326">
    <property type="protein sequence ID" value="AWG44798.1"/>
    <property type="molecule type" value="Genomic_DNA"/>
</dbReference>
<evidence type="ECO:0000313" key="8">
    <source>
        <dbReference type="Proteomes" id="UP000036202"/>
    </source>
</evidence>
<keyword evidence="6" id="KW-0472">Membrane</keyword>
<evidence type="ECO:0000256" key="5">
    <source>
        <dbReference type="ARBA" id="ARBA00022989"/>
    </source>
</evidence>
<gene>
    <name evidence="7" type="ORF">BEH_25920</name>
</gene>
<dbReference type="KEGG" id="beo:BEH_25920"/>
<keyword evidence="5" id="KW-1133">Transmembrane helix</keyword>
<dbReference type="InterPro" id="IPR011701">
    <property type="entry name" value="MFS"/>
</dbReference>
<evidence type="ECO:0000313" key="7">
    <source>
        <dbReference type="EMBL" id="AWG44798.1"/>
    </source>
</evidence>
<dbReference type="PROSITE" id="PS50850">
    <property type="entry name" value="MFS"/>
    <property type="match status" value="1"/>
</dbReference>
<dbReference type="AlphaFoldDB" id="A0A1X7GRV2"/>
<accession>A0A1X7GRV2</accession>
<dbReference type="Gene3D" id="1.20.1250.20">
    <property type="entry name" value="MFS general substrate transporter like domains"/>
    <property type="match status" value="2"/>
</dbReference>
<evidence type="ECO:0000256" key="6">
    <source>
        <dbReference type="ARBA" id="ARBA00023136"/>
    </source>
</evidence>
<name>A0A1X7GRV2_9BACI</name>
<dbReference type="InterPro" id="IPR050171">
    <property type="entry name" value="MFS_Transporters"/>
</dbReference>
<dbReference type="RefSeq" id="WP_046218436.1">
    <property type="nucleotide sequence ID" value="NZ_CP015326.1"/>
</dbReference>
<dbReference type="CDD" id="cd17337">
    <property type="entry name" value="MFS_CsbX"/>
    <property type="match status" value="1"/>
</dbReference>
<dbReference type="NCBIfam" id="TIGR00897">
    <property type="entry name" value="2A0118"/>
    <property type="match status" value="1"/>
</dbReference>
<dbReference type="GO" id="GO:0005886">
    <property type="term" value="C:plasma membrane"/>
    <property type="evidence" value="ECO:0007669"/>
    <property type="project" value="UniProtKB-SubCell"/>
</dbReference>